<accession>A0ABT5X7Y2</accession>
<reference evidence="1 2" key="1">
    <citation type="submission" date="2023-03" db="EMBL/GenBank/DDBJ databases">
        <title>WGS of Methanotrichaceae archaeon Mx.</title>
        <authorList>
            <person name="Sorokin D.Y."/>
            <person name="Merkel A.Y."/>
        </authorList>
    </citation>
    <scope>NUCLEOTIDE SEQUENCE [LARGE SCALE GENOMIC DNA]</scope>
    <source>
        <strain evidence="1 2">Mx</strain>
    </source>
</reference>
<proteinExistence type="predicted"/>
<keyword evidence="2" id="KW-1185">Reference proteome</keyword>
<sequence>MGIDPQTQTGMDYQMDAGMEAEMGIEEWRGGPPREKGLWR</sequence>
<gene>
    <name evidence="1" type="ORF">P0O15_06430</name>
</gene>
<name>A0ABT5X7Y2_9EURY</name>
<evidence type="ECO:0000313" key="2">
    <source>
        <dbReference type="Proteomes" id="UP001220010"/>
    </source>
</evidence>
<dbReference type="EMBL" id="JARFPK010000019">
    <property type="protein sequence ID" value="MDF0590806.1"/>
    <property type="molecule type" value="Genomic_DNA"/>
</dbReference>
<organism evidence="1 2">
    <name type="scientific">Candidatus Methanocrinis natronophilus</name>
    <dbReference type="NCBI Taxonomy" id="3033396"/>
    <lineage>
        <taxon>Archaea</taxon>
        <taxon>Methanobacteriati</taxon>
        <taxon>Methanobacteriota</taxon>
        <taxon>Stenosarchaea group</taxon>
        <taxon>Methanomicrobia</taxon>
        <taxon>Methanotrichales</taxon>
        <taxon>Methanotrichaceae</taxon>
        <taxon>Methanocrinis</taxon>
    </lineage>
</organism>
<dbReference type="RefSeq" id="WP_316966549.1">
    <property type="nucleotide sequence ID" value="NZ_JARFPK010000019.1"/>
</dbReference>
<dbReference type="Proteomes" id="UP001220010">
    <property type="component" value="Unassembled WGS sequence"/>
</dbReference>
<comment type="caution">
    <text evidence="1">The sequence shown here is derived from an EMBL/GenBank/DDBJ whole genome shotgun (WGS) entry which is preliminary data.</text>
</comment>
<evidence type="ECO:0000313" key="1">
    <source>
        <dbReference type="EMBL" id="MDF0590806.1"/>
    </source>
</evidence>
<protein>
    <submittedName>
        <fullName evidence="1">Uncharacterized protein</fullName>
    </submittedName>
</protein>